<organism evidence="1 2">
    <name type="scientific">Pseudochrobactrum saccharolyticum</name>
    <dbReference type="NCBI Taxonomy" id="354352"/>
    <lineage>
        <taxon>Bacteria</taxon>
        <taxon>Pseudomonadati</taxon>
        <taxon>Pseudomonadota</taxon>
        <taxon>Alphaproteobacteria</taxon>
        <taxon>Hyphomicrobiales</taxon>
        <taxon>Brucellaceae</taxon>
        <taxon>Pseudochrobactrum</taxon>
    </lineage>
</organism>
<evidence type="ECO:0000313" key="2">
    <source>
        <dbReference type="Proteomes" id="UP000531231"/>
    </source>
</evidence>
<dbReference type="EMBL" id="JACHIL010000003">
    <property type="protein sequence ID" value="MBB5091404.1"/>
    <property type="molecule type" value="Genomic_DNA"/>
</dbReference>
<accession>A0A7W8AKA2</accession>
<name>A0A7W8AKA2_9HYPH</name>
<dbReference type="AlphaFoldDB" id="A0A7W8AKA2"/>
<reference evidence="1 2" key="1">
    <citation type="submission" date="2020-08" db="EMBL/GenBank/DDBJ databases">
        <title>Genomic Encyclopedia of Type Strains, Phase IV (KMG-IV): sequencing the most valuable type-strain genomes for metagenomic binning, comparative biology and taxonomic classification.</title>
        <authorList>
            <person name="Goeker M."/>
        </authorList>
    </citation>
    <scope>NUCLEOTIDE SEQUENCE [LARGE SCALE GENOMIC DNA]</scope>
    <source>
        <strain evidence="1 2">DSM 25620</strain>
    </source>
</reference>
<gene>
    <name evidence="1" type="ORF">HNQ68_001945</name>
</gene>
<keyword evidence="2" id="KW-1185">Reference proteome</keyword>
<evidence type="ECO:0000313" key="1">
    <source>
        <dbReference type="EMBL" id="MBB5091404.1"/>
    </source>
</evidence>
<protein>
    <submittedName>
        <fullName evidence="1">Uncharacterized protein</fullName>
    </submittedName>
</protein>
<comment type="caution">
    <text evidence="1">The sequence shown here is derived from an EMBL/GenBank/DDBJ whole genome shotgun (WGS) entry which is preliminary data.</text>
</comment>
<dbReference type="RefSeq" id="WP_151159482.1">
    <property type="nucleotide sequence ID" value="NZ_JACHIL010000003.1"/>
</dbReference>
<sequence>MNKIALNAAERIMLKVPTFSGYEYADPRLINGATYADVIKAAGDYDAIEIYRFDEQTMRVSDITDEVSLHFIGDVLDNPPLWLRHSVSFGNIVAAERRSNREFAAHERSFAQVAL</sequence>
<dbReference type="Proteomes" id="UP000531231">
    <property type="component" value="Unassembled WGS sequence"/>
</dbReference>
<proteinExistence type="predicted"/>